<evidence type="ECO:0000256" key="2">
    <source>
        <dbReference type="SAM" id="MobiDB-lite"/>
    </source>
</evidence>
<sequence>MMDIDSPSSSPVIAEVNSKTSSESNNPQSTPRQSEKNLMVHPLAIIGMSDHHTRIQMGGSPLHPSSPVLGLLFGWQDGLDICIIDSEEIEYSHSSSSTPPSNGEFGFGRGADTEVTSHQQSIRLKIELHQKVFPTHELIGWYRVGNTIIPEDLYINNHPSSIVKELNESPLFVLMNPDAEDGSNELPISIYESLVTMGQGNDAGPSEQPRAVFVGLEFELETGEPERIAVEKVFKAQATDGASGLDLHLDSVTSSVESMRTRIATLLDFLRKTHSKEIPVNYNLLRQVDGLLRQLPVLADDNLTTEFDNEYDDMMTLAFLASVAKTAKVVQGYSDKFKHVQDFSNSKVMRGGMFR</sequence>
<dbReference type="PANTHER" id="PTHR10540">
    <property type="entry name" value="EUKARYOTIC TRANSLATION INITIATION FACTOR 3 SUBUNIT F-RELATED"/>
    <property type="match status" value="1"/>
</dbReference>
<comment type="similarity">
    <text evidence="1">Belongs to the peptidase M67A family. CSN6 subfamily.</text>
</comment>
<gene>
    <name evidence="4" type="ORF">PINE0816_LOCUS10070</name>
</gene>
<accession>A0A7S0C7F8</accession>
<dbReference type="GO" id="GO:0008180">
    <property type="term" value="C:COP9 signalosome"/>
    <property type="evidence" value="ECO:0007669"/>
    <property type="project" value="TreeGrafter"/>
</dbReference>
<evidence type="ECO:0000259" key="3">
    <source>
        <dbReference type="Pfam" id="PF13012"/>
    </source>
</evidence>
<feature type="domain" description="EIF3F/CSN6-like C-terminal" evidence="3">
    <location>
        <begin position="224"/>
        <end position="328"/>
    </location>
</feature>
<protein>
    <recommendedName>
        <fullName evidence="3">EIF3F/CSN6-like C-terminal domain-containing protein</fullName>
    </recommendedName>
</protein>
<reference evidence="4" key="1">
    <citation type="submission" date="2021-01" db="EMBL/GenBank/DDBJ databases">
        <authorList>
            <person name="Corre E."/>
            <person name="Pelletier E."/>
            <person name="Niang G."/>
            <person name="Scheremetjew M."/>
            <person name="Finn R."/>
            <person name="Kale V."/>
            <person name="Holt S."/>
            <person name="Cochrane G."/>
            <person name="Meng A."/>
            <person name="Brown T."/>
            <person name="Cohen L."/>
        </authorList>
    </citation>
    <scope>NUCLEOTIDE SEQUENCE</scope>
    <source>
        <strain evidence="4">CCAP1064/1</strain>
    </source>
</reference>
<feature type="compositionally biased region" description="Polar residues" evidence="2">
    <location>
        <begin position="1"/>
        <end position="32"/>
    </location>
</feature>
<dbReference type="Pfam" id="PF13012">
    <property type="entry name" value="MitMem_reg"/>
    <property type="match status" value="1"/>
</dbReference>
<dbReference type="AlphaFoldDB" id="A0A7S0C7F8"/>
<name>A0A7S0C7F8_9STRA</name>
<feature type="region of interest" description="Disordered" evidence="2">
    <location>
        <begin position="1"/>
        <end position="38"/>
    </location>
</feature>
<dbReference type="Gene3D" id="3.40.140.10">
    <property type="entry name" value="Cytidine Deaminase, domain 2"/>
    <property type="match status" value="1"/>
</dbReference>
<feature type="region of interest" description="Disordered" evidence="2">
    <location>
        <begin position="92"/>
        <end position="111"/>
    </location>
</feature>
<dbReference type="InterPro" id="IPR024969">
    <property type="entry name" value="EIF3F/CSN6-like_C"/>
</dbReference>
<dbReference type="PANTHER" id="PTHR10540:SF8">
    <property type="entry name" value="COP9 SIGNALOSOME COMPLEX SUBUNIT 6"/>
    <property type="match status" value="1"/>
</dbReference>
<dbReference type="EMBL" id="HBEL01021495">
    <property type="protein sequence ID" value="CAD8413937.1"/>
    <property type="molecule type" value="Transcribed_RNA"/>
</dbReference>
<organism evidence="4">
    <name type="scientific">Proboscia inermis</name>
    <dbReference type="NCBI Taxonomy" id="420281"/>
    <lineage>
        <taxon>Eukaryota</taxon>
        <taxon>Sar</taxon>
        <taxon>Stramenopiles</taxon>
        <taxon>Ochrophyta</taxon>
        <taxon>Bacillariophyta</taxon>
        <taxon>Coscinodiscophyceae</taxon>
        <taxon>Rhizosoleniophycidae</taxon>
        <taxon>Rhizosoleniales</taxon>
        <taxon>Rhizosoleniaceae</taxon>
        <taxon>Proboscia</taxon>
    </lineage>
</organism>
<proteinExistence type="inferred from homology"/>
<evidence type="ECO:0000256" key="1">
    <source>
        <dbReference type="ARBA" id="ARBA00010893"/>
    </source>
</evidence>
<evidence type="ECO:0000313" key="4">
    <source>
        <dbReference type="EMBL" id="CAD8413937.1"/>
    </source>
</evidence>